<dbReference type="EMBL" id="JAMXLR010000056">
    <property type="protein sequence ID" value="MCO6045556.1"/>
    <property type="molecule type" value="Genomic_DNA"/>
</dbReference>
<feature type="transmembrane region" description="Helical" evidence="1">
    <location>
        <begin position="21"/>
        <end position="42"/>
    </location>
</feature>
<dbReference type="RefSeq" id="WP_252853672.1">
    <property type="nucleotide sequence ID" value="NZ_JAMXLR010000056.1"/>
</dbReference>
<dbReference type="Proteomes" id="UP001155241">
    <property type="component" value="Unassembled WGS sequence"/>
</dbReference>
<sequence>MPLRFNQPRTSSSPRSRAVGIPLRLVSMVAALGLVAVVMASLEQSRTHEKLALLFGDASPVADLPTEVDQPERPAYLAAIDREKLESIVDNAPFADEEQDAWFHVIEVARNATADELSAASVGEAVFVQLVNQPQVYRGRVVSLRGNVRRIESIQPAENDLGIDQLYLVYIQPGRDVLRPFAIYCQELPAGWSTGEEFPGDGRIECNALFFKNKVYDHARGVDLMPVFVARSFAPVSVAAPLVTRNTSLPAWQLIALAAGIAAVVVAWIVWNGAEPARPQLGPDSQSVANELHALQALETPDSDDDSP</sequence>
<keyword evidence="3" id="KW-1185">Reference proteome</keyword>
<proteinExistence type="predicted"/>
<gene>
    <name evidence="2" type="ORF">NG895_16715</name>
</gene>
<keyword evidence="1" id="KW-0472">Membrane</keyword>
<keyword evidence="1" id="KW-1133">Transmembrane helix</keyword>
<evidence type="ECO:0000313" key="3">
    <source>
        <dbReference type="Proteomes" id="UP001155241"/>
    </source>
</evidence>
<organism evidence="2 3">
    <name type="scientific">Aeoliella straminimaris</name>
    <dbReference type="NCBI Taxonomy" id="2954799"/>
    <lineage>
        <taxon>Bacteria</taxon>
        <taxon>Pseudomonadati</taxon>
        <taxon>Planctomycetota</taxon>
        <taxon>Planctomycetia</taxon>
        <taxon>Pirellulales</taxon>
        <taxon>Lacipirellulaceae</taxon>
        <taxon>Aeoliella</taxon>
    </lineage>
</organism>
<comment type="caution">
    <text evidence="2">The sequence shown here is derived from an EMBL/GenBank/DDBJ whole genome shotgun (WGS) entry which is preliminary data.</text>
</comment>
<keyword evidence="1" id="KW-0812">Transmembrane</keyword>
<protein>
    <submittedName>
        <fullName evidence="2">Uncharacterized protein</fullName>
    </submittedName>
</protein>
<dbReference type="AlphaFoldDB" id="A0A9X2FI42"/>
<name>A0A9X2FI42_9BACT</name>
<reference evidence="2" key="1">
    <citation type="submission" date="2022-06" db="EMBL/GenBank/DDBJ databases">
        <title>Aeoliella straminimaris, a novel planctomycete from sediments.</title>
        <authorList>
            <person name="Vitorino I.R."/>
            <person name="Lage O.M."/>
        </authorList>
    </citation>
    <scope>NUCLEOTIDE SEQUENCE</scope>
    <source>
        <strain evidence="2">ICT_H6.2</strain>
    </source>
</reference>
<accession>A0A9X2FI42</accession>
<evidence type="ECO:0000256" key="1">
    <source>
        <dbReference type="SAM" id="Phobius"/>
    </source>
</evidence>
<feature type="transmembrane region" description="Helical" evidence="1">
    <location>
        <begin position="251"/>
        <end position="271"/>
    </location>
</feature>
<evidence type="ECO:0000313" key="2">
    <source>
        <dbReference type="EMBL" id="MCO6045556.1"/>
    </source>
</evidence>